<keyword evidence="4" id="KW-1185">Reference proteome</keyword>
<evidence type="ECO:0000256" key="2">
    <source>
        <dbReference type="SAM" id="Phobius"/>
    </source>
</evidence>
<keyword evidence="2" id="KW-0812">Transmembrane</keyword>
<evidence type="ECO:0000313" key="3">
    <source>
        <dbReference type="EMBL" id="CAK9189946.1"/>
    </source>
</evidence>
<dbReference type="Proteomes" id="UP001497512">
    <property type="component" value="Chromosome 1"/>
</dbReference>
<feature type="region of interest" description="Disordered" evidence="1">
    <location>
        <begin position="91"/>
        <end position="110"/>
    </location>
</feature>
<feature type="transmembrane region" description="Helical" evidence="2">
    <location>
        <begin position="27"/>
        <end position="46"/>
    </location>
</feature>
<accession>A0ABP0T9F5</accession>
<evidence type="ECO:0000256" key="1">
    <source>
        <dbReference type="SAM" id="MobiDB-lite"/>
    </source>
</evidence>
<feature type="transmembrane region" description="Helical" evidence="2">
    <location>
        <begin position="140"/>
        <end position="158"/>
    </location>
</feature>
<reference evidence="3 4" key="1">
    <citation type="submission" date="2024-02" db="EMBL/GenBank/DDBJ databases">
        <authorList>
            <consortium name="ELIXIR-Norway"/>
            <consortium name="Elixir Norway"/>
        </authorList>
    </citation>
    <scope>NUCLEOTIDE SEQUENCE [LARGE SCALE GENOMIC DNA]</scope>
</reference>
<feature type="transmembrane region" description="Helical" evidence="2">
    <location>
        <begin position="67"/>
        <end position="84"/>
    </location>
</feature>
<dbReference type="EMBL" id="OZ019893">
    <property type="protein sequence ID" value="CAK9189946.1"/>
    <property type="molecule type" value="Genomic_DNA"/>
</dbReference>
<organism evidence="3 4">
    <name type="scientific">Sphagnum troendelagicum</name>
    <dbReference type="NCBI Taxonomy" id="128251"/>
    <lineage>
        <taxon>Eukaryota</taxon>
        <taxon>Viridiplantae</taxon>
        <taxon>Streptophyta</taxon>
        <taxon>Embryophyta</taxon>
        <taxon>Bryophyta</taxon>
        <taxon>Sphagnophytina</taxon>
        <taxon>Sphagnopsida</taxon>
        <taxon>Sphagnales</taxon>
        <taxon>Sphagnaceae</taxon>
        <taxon>Sphagnum</taxon>
    </lineage>
</organism>
<evidence type="ECO:0000313" key="4">
    <source>
        <dbReference type="Proteomes" id="UP001497512"/>
    </source>
</evidence>
<sequence length="159" mass="17559">MMKNKGFGYWSSRRGERNQGPAGPSPVVPLFFLSVASVMVVARMVMRYQGWSLFGTFMKRQNNVTTIFLLPLLLVLAVALIPSFQKWRNGTRGDTGARSSAISSSSNANSNNSSFLDWNYSTNATNSTAGNSNGHHQDDGTGIGLFIFLIFVLLLFPWR</sequence>
<feature type="compositionally biased region" description="Low complexity" evidence="1">
    <location>
        <begin position="99"/>
        <end position="110"/>
    </location>
</feature>
<name>A0ABP0T9F5_9BRYO</name>
<proteinExistence type="predicted"/>
<protein>
    <submittedName>
        <fullName evidence="3">Uncharacterized protein</fullName>
    </submittedName>
</protein>
<feature type="region of interest" description="Disordered" evidence="1">
    <location>
        <begin position="1"/>
        <end position="23"/>
    </location>
</feature>
<keyword evidence="2" id="KW-1133">Transmembrane helix</keyword>
<keyword evidence="2" id="KW-0472">Membrane</keyword>
<gene>
    <name evidence="3" type="ORF">CSSPTR1EN2_LOCUS558</name>
</gene>